<evidence type="ECO:0000313" key="1">
    <source>
        <dbReference type="EMBL" id="JAS53797.1"/>
    </source>
</evidence>
<name>A0A1B6FU99_9HEMI</name>
<dbReference type="PANTHER" id="PTHR46601">
    <property type="entry name" value="ULP_PROTEASE DOMAIN-CONTAINING PROTEIN"/>
    <property type="match status" value="1"/>
</dbReference>
<dbReference type="AlphaFoldDB" id="A0A1B6FU99"/>
<sequence>WTSDSCTVHPAIINLCIDQEKLVSSHCIISDDLNHDVGMVYKIQETLIQFLKDNFPNITDVHYYSDGCAGQYKNKYNFMNLSLHEKDFKIKGQWSFFATNHGKTECDGIGGTVRRLTRKASHQRPLDNQILTATTFFQFCKSNIAKINFHFISKDSVDQTRCKLTKRFEGLKTLPGTRSFHNYRPLDCFGTIEARRVSCDEKPSHIQLEERINFKC</sequence>
<accession>A0A1B6FU99</accession>
<feature type="non-terminal residue" evidence="1">
    <location>
        <position position="1"/>
    </location>
</feature>
<reference evidence="1" key="1">
    <citation type="submission" date="2015-11" db="EMBL/GenBank/DDBJ databases">
        <title>De novo transcriptome assembly of four potential Pierce s Disease insect vectors from Arizona vineyards.</title>
        <authorList>
            <person name="Tassone E.E."/>
        </authorList>
    </citation>
    <scope>NUCLEOTIDE SEQUENCE</scope>
</reference>
<protein>
    <submittedName>
        <fullName evidence="1">Uncharacterized protein</fullName>
    </submittedName>
</protein>
<proteinExistence type="predicted"/>
<gene>
    <name evidence="1" type="ORF">g.5831</name>
</gene>
<dbReference type="PANTHER" id="PTHR46601:SF1">
    <property type="entry name" value="ADF-H DOMAIN-CONTAINING PROTEIN"/>
    <property type="match status" value="1"/>
</dbReference>
<organism evidence="1">
    <name type="scientific">Cuerna arida</name>
    <dbReference type="NCBI Taxonomy" id="1464854"/>
    <lineage>
        <taxon>Eukaryota</taxon>
        <taxon>Metazoa</taxon>
        <taxon>Ecdysozoa</taxon>
        <taxon>Arthropoda</taxon>
        <taxon>Hexapoda</taxon>
        <taxon>Insecta</taxon>
        <taxon>Pterygota</taxon>
        <taxon>Neoptera</taxon>
        <taxon>Paraneoptera</taxon>
        <taxon>Hemiptera</taxon>
        <taxon>Auchenorrhyncha</taxon>
        <taxon>Membracoidea</taxon>
        <taxon>Cicadellidae</taxon>
        <taxon>Cicadellinae</taxon>
        <taxon>Proconiini</taxon>
        <taxon>Cuerna</taxon>
    </lineage>
</organism>
<dbReference type="EMBL" id="GECZ01015972">
    <property type="protein sequence ID" value="JAS53797.1"/>
    <property type="molecule type" value="Transcribed_RNA"/>
</dbReference>